<evidence type="ECO:0000313" key="4">
    <source>
        <dbReference type="EMBL" id="OQS54614.1"/>
    </source>
</evidence>
<dbReference type="PRINTS" id="PR00472">
    <property type="entry name" value="CASNKINASEII"/>
</dbReference>
<reference evidence="4 5" key="1">
    <citation type="journal article" date="2017" name="Environ. Microbiol.">
        <title>Decay of the glycolytic pathway and adaptation to intranuclear parasitism within Enterocytozoonidae microsporidia.</title>
        <authorList>
            <person name="Wiredu Boakye D."/>
            <person name="Jaroenlak P."/>
            <person name="Prachumwat A."/>
            <person name="Williams T.A."/>
            <person name="Bateman K.S."/>
            <person name="Itsathitphaisarn O."/>
            <person name="Sritunyalucksana K."/>
            <person name="Paszkiewicz K.H."/>
            <person name="Moore K.A."/>
            <person name="Stentiford G.D."/>
            <person name="Williams B.A."/>
        </authorList>
    </citation>
    <scope>NUCLEOTIDE SEQUENCE [LARGE SCALE GENOMIC DNA]</scope>
    <source>
        <strain evidence="4 5">TH1</strain>
    </source>
</reference>
<organism evidence="4 5">
    <name type="scientific">Ecytonucleospora hepatopenaei</name>
    <dbReference type="NCBI Taxonomy" id="646526"/>
    <lineage>
        <taxon>Eukaryota</taxon>
        <taxon>Fungi</taxon>
        <taxon>Fungi incertae sedis</taxon>
        <taxon>Microsporidia</taxon>
        <taxon>Enterocytozoonidae</taxon>
        <taxon>Ecytonucleospora</taxon>
    </lineage>
</organism>
<dbReference type="InterPro" id="IPR016149">
    <property type="entry name" value="Casein_kin_II_reg-sub_N"/>
</dbReference>
<keyword evidence="5" id="KW-1185">Reference proteome</keyword>
<dbReference type="STRING" id="646526.A0A1W0E5T3"/>
<proteinExistence type="inferred from homology"/>
<dbReference type="GO" id="GO:0019887">
    <property type="term" value="F:protein kinase regulator activity"/>
    <property type="evidence" value="ECO:0007669"/>
    <property type="project" value="InterPro"/>
</dbReference>
<dbReference type="Proteomes" id="UP000192758">
    <property type="component" value="Unassembled WGS sequence"/>
</dbReference>
<dbReference type="PANTHER" id="PTHR11740:SF0">
    <property type="entry name" value="CASEIN KINASE II SUBUNIT BETA"/>
    <property type="match status" value="1"/>
</dbReference>
<dbReference type="SMART" id="SM01085">
    <property type="entry name" value="CK_II_beta"/>
    <property type="match status" value="1"/>
</dbReference>
<evidence type="ECO:0000256" key="3">
    <source>
        <dbReference type="RuleBase" id="RU361268"/>
    </source>
</evidence>
<comment type="caution">
    <text evidence="4">The sequence shown here is derived from an EMBL/GenBank/DDBJ whole genome shotgun (WGS) entry which is preliminary data.</text>
</comment>
<comment type="subunit">
    <text evidence="3">Tetramer of two alpha and two beta subunits.</text>
</comment>
<dbReference type="InterPro" id="IPR000704">
    <property type="entry name" value="Casein_kinase_II_reg-sub"/>
</dbReference>
<dbReference type="GO" id="GO:0005737">
    <property type="term" value="C:cytoplasm"/>
    <property type="evidence" value="ECO:0007669"/>
    <property type="project" value="TreeGrafter"/>
</dbReference>
<sequence>MPETDSEEADYNDCWIQKFLRRQENMYLERLPDSFLLDKFHFNNLKERIEDFRECYQAIMDRGPSYNMDEETKLYFYLHNRYILYNKQGMNNMLDKIKTKTFGTCQRYGCKETPFIPVGLHPDFGRSKTKVFCSSCKCLYEPKGNLRKLDGCVWGSAFSSYVILLNQYDFKHKNNKTYFPKLFGFDVLFENGNKSSDSE</sequence>
<comment type="similarity">
    <text evidence="1 3">Belongs to the casein kinase 2 subunit beta family.</text>
</comment>
<dbReference type="AlphaFoldDB" id="A0A1W0E5T3"/>
<evidence type="ECO:0000256" key="1">
    <source>
        <dbReference type="ARBA" id="ARBA00006941"/>
    </source>
</evidence>
<dbReference type="InterPro" id="IPR035991">
    <property type="entry name" value="Casein_kinase_II_beta-like"/>
</dbReference>
<dbReference type="Gene3D" id="1.10.1820.10">
    <property type="entry name" value="protein kinase ck2 holoenzyme, chain C, domain 1"/>
    <property type="match status" value="1"/>
</dbReference>
<dbReference type="PANTHER" id="PTHR11740">
    <property type="entry name" value="CASEIN KINASE II SUBUNIT BETA"/>
    <property type="match status" value="1"/>
</dbReference>
<gene>
    <name evidence="4" type="primary">CkIIbeta2</name>
    <name evidence="4" type="ORF">EHP00_118</name>
</gene>
<dbReference type="Pfam" id="PF01214">
    <property type="entry name" value="CK_II_beta"/>
    <property type="match status" value="1"/>
</dbReference>
<comment type="function">
    <text evidence="2 3">Regulatory subunit of casein kinase II/CK2. As part of the kinase complex regulates the basal catalytic activity of the alpha subunit a constitutively active serine/threonine-protein kinase that phosphorylates a large number of substrates containing acidic residues C-terminal to the phosphorylated serine or threonine.</text>
</comment>
<name>A0A1W0E5T3_9MICR</name>
<dbReference type="Gene3D" id="2.20.25.20">
    <property type="match status" value="1"/>
</dbReference>
<evidence type="ECO:0000313" key="5">
    <source>
        <dbReference type="Proteomes" id="UP000192758"/>
    </source>
</evidence>
<accession>A0A1W0E5T3</accession>
<dbReference type="EMBL" id="MNPJ01000019">
    <property type="protein sequence ID" value="OQS54614.1"/>
    <property type="molecule type" value="Genomic_DNA"/>
</dbReference>
<dbReference type="GO" id="GO:0005956">
    <property type="term" value="C:protein kinase CK2 complex"/>
    <property type="evidence" value="ECO:0007669"/>
    <property type="project" value="UniProtKB-UniRule"/>
</dbReference>
<evidence type="ECO:0000256" key="2">
    <source>
        <dbReference type="ARBA" id="ARBA00045899"/>
    </source>
</evidence>
<dbReference type="OrthoDB" id="2275560at2759"/>
<dbReference type="SUPFAM" id="SSF57798">
    <property type="entry name" value="Casein kinase II beta subunit"/>
    <property type="match status" value="1"/>
</dbReference>
<dbReference type="VEuPathDB" id="MicrosporidiaDB:EHP00_118"/>
<protein>
    <recommendedName>
        <fullName evidence="3">Casein kinase II subunit beta</fullName>
        <shortName evidence="3">CK II beta</shortName>
    </recommendedName>
</protein>